<name>A0A241PXJ9_SALET</name>
<protein>
    <recommendedName>
        <fullName evidence="4">PerC family transcriptional regulator</fullName>
    </recommendedName>
</protein>
<evidence type="ECO:0000256" key="1">
    <source>
        <dbReference type="SAM" id="Phobius"/>
    </source>
</evidence>
<geneLocation type="plasmid" evidence="2">
    <name>unnamed1</name>
</geneLocation>
<sequence>MFDFMPTPWAFFTDVILIFSLCFSLVRGSLSMVRDEKAESLEKACLYHGAALRWLIVLNQCTNQSERIWVSRRRSLCLEKAKRRREKWILIRDRFYRRNTNS</sequence>
<keyword evidence="1" id="KW-0472">Membrane</keyword>
<feature type="transmembrane region" description="Helical" evidence="1">
    <location>
        <begin position="6"/>
        <end position="26"/>
    </location>
</feature>
<keyword evidence="1" id="KW-1133">Transmembrane helix</keyword>
<dbReference type="AlphaFoldDB" id="A0A241PXJ9"/>
<dbReference type="EMBL" id="CP022118">
    <property type="protein sequence ID" value="ASG19178.1"/>
    <property type="molecule type" value="Genomic_DNA"/>
</dbReference>
<evidence type="ECO:0000313" key="2">
    <source>
        <dbReference type="EMBL" id="ASG19178.1"/>
    </source>
</evidence>
<evidence type="ECO:0008006" key="4">
    <source>
        <dbReference type="Google" id="ProtNLM"/>
    </source>
</evidence>
<gene>
    <name evidence="2" type="ORF">LFZ25_25540</name>
</gene>
<dbReference type="RefSeq" id="WP_088731532.1">
    <property type="nucleotide sequence ID" value="NZ_CP022118.1"/>
</dbReference>
<keyword evidence="2" id="KW-0614">Plasmid</keyword>
<accession>A0A241PXJ9</accession>
<proteinExistence type="predicted"/>
<keyword evidence="1" id="KW-0812">Transmembrane</keyword>
<dbReference type="Proteomes" id="UP000197157">
    <property type="component" value="Plasmid unnamed1"/>
</dbReference>
<dbReference type="InterPro" id="IPR024684">
    <property type="entry name" value="Tscrpt_act_PerC/SfV_Orf40"/>
</dbReference>
<evidence type="ECO:0000313" key="3">
    <source>
        <dbReference type="Proteomes" id="UP000197157"/>
    </source>
</evidence>
<reference evidence="2 3" key="1">
    <citation type="submission" date="2017-06" db="EMBL/GenBank/DDBJ databases">
        <title>Salmonella reference genomes for public health.</title>
        <authorList>
            <person name="Robertson J."/>
            <person name="Yoshida C."/>
            <person name="Gurnik S."/>
            <person name="Nash J."/>
        </authorList>
    </citation>
    <scope>NUCLEOTIDE SEQUENCE [LARGE SCALE GENOMIC DNA]</scope>
    <source>
        <strain evidence="2 3">S-1643</strain>
        <plasmid evidence="3">Plasmid unnamed1</plasmid>
    </source>
</reference>
<organism evidence="2 3">
    <name type="scientific">Salmonella enterica subsp. enterica serovar Macclesfield str. S-1643</name>
    <dbReference type="NCBI Taxonomy" id="1242107"/>
    <lineage>
        <taxon>Bacteria</taxon>
        <taxon>Pseudomonadati</taxon>
        <taxon>Pseudomonadota</taxon>
        <taxon>Gammaproteobacteria</taxon>
        <taxon>Enterobacterales</taxon>
        <taxon>Enterobacteriaceae</taxon>
        <taxon>Salmonella</taxon>
    </lineage>
</organism>
<dbReference type="Pfam" id="PF06069">
    <property type="entry name" value="PerC"/>
    <property type="match status" value="1"/>
</dbReference>